<dbReference type="PROSITE" id="PS50885">
    <property type="entry name" value="HAMP"/>
    <property type="match status" value="1"/>
</dbReference>
<evidence type="ECO:0000313" key="10">
    <source>
        <dbReference type="EMBL" id="MBD2187846.1"/>
    </source>
</evidence>
<keyword evidence="7" id="KW-0812">Transmembrane</keyword>
<dbReference type="SUPFAM" id="SSF48452">
    <property type="entry name" value="TPR-like"/>
    <property type="match status" value="1"/>
</dbReference>
<dbReference type="Proteomes" id="UP000642094">
    <property type="component" value="Unassembled WGS sequence"/>
</dbReference>
<comment type="similarity">
    <text evidence="2">Belongs to the methyl-accepting chemotaxis (MCP) protein family.</text>
</comment>
<evidence type="ECO:0000256" key="1">
    <source>
        <dbReference type="ARBA" id="ARBA00023224"/>
    </source>
</evidence>
<evidence type="ECO:0000313" key="11">
    <source>
        <dbReference type="Proteomes" id="UP000642094"/>
    </source>
</evidence>
<evidence type="ECO:0008006" key="12">
    <source>
        <dbReference type="Google" id="ProtNLM"/>
    </source>
</evidence>
<organism evidence="10 11">
    <name type="scientific">Pseudanabaena mucicola FACHB-723</name>
    <dbReference type="NCBI Taxonomy" id="2692860"/>
    <lineage>
        <taxon>Bacteria</taxon>
        <taxon>Bacillati</taxon>
        <taxon>Cyanobacteriota</taxon>
        <taxon>Cyanophyceae</taxon>
        <taxon>Pseudanabaenales</taxon>
        <taxon>Pseudanabaenaceae</taxon>
        <taxon>Pseudanabaena</taxon>
    </lineage>
</organism>
<keyword evidence="1 3" id="KW-0807">Transducer</keyword>
<evidence type="ECO:0000259" key="8">
    <source>
        <dbReference type="PROSITE" id="PS50111"/>
    </source>
</evidence>
<dbReference type="Gene3D" id="1.25.40.10">
    <property type="entry name" value="Tetratricopeptide repeat domain"/>
    <property type="match status" value="1"/>
</dbReference>
<evidence type="ECO:0000256" key="5">
    <source>
        <dbReference type="SAM" id="Coils"/>
    </source>
</evidence>
<dbReference type="EMBL" id="JACJQB010000009">
    <property type="protein sequence ID" value="MBD2187846.1"/>
    <property type="molecule type" value="Genomic_DNA"/>
</dbReference>
<dbReference type="Gene3D" id="1.10.287.950">
    <property type="entry name" value="Methyl-accepting chemotaxis protein"/>
    <property type="match status" value="1"/>
</dbReference>
<keyword evidence="5" id="KW-0175">Coiled coil</keyword>
<feature type="transmembrane region" description="Helical" evidence="7">
    <location>
        <begin position="683"/>
        <end position="704"/>
    </location>
</feature>
<keyword evidence="11" id="KW-1185">Reference proteome</keyword>
<evidence type="ECO:0000256" key="6">
    <source>
        <dbReference type="SAM" id="MobiDB-lite"/>
    </source>
</evidence>
<feature type="region of interest" description="Disordered" evidence="6">
    <location>
        <begin position="299"/>
        <end position="322"/>
    </location>
</feature>
<dbReference type="InterPro" id="IPR011990">
    <property type="entry name" value="TPR-like_helical_dom_sf"/>
</dbReference>
<protein>
    <recommendedName>
        <fullName evidence="12">Methyl-accepting chemotaxis protein</fullName>
    </recommendedName>
</protein>
<dbReference type="Pfam" id="PF14559">
    <property type="entry name" value="TPR_19"/>
    <property type="match status" value="1"/>
</dbReference>
<dbReference type="InterPro" id="IPR019734">
    <property type="entry name" value="TPR_rpt"/>
</dbReference>
<keyword evidence="4" id="KW-0802">TPR repeat</keyword>
<keyword evidence="7" id="KW-0472">Membrane</keyword>
<dbReference type="Pfam" id="PF00015">
    <property type="entry name" value="MCPsignal"/>
    <property type="match status" value="1"/>
</dbReference>
<reference evidence="10 11" key="1">
    <citation type="journal article" date="2020" name="ISME J.">
        <title>Comparative genomics reveals insights into cyanobacterial evolution and habitat adaptation.</title>
        <authorList>
            <person name="Chen M.Y."/>
            <person name="Teng W.K."/>
            <person name="Zhao L."/>
            <person name="Hu C.X."/>
            <person name="Zhou Y.K."/>
            <person name="Han B.P."/>
            <person name="Song L.R."/>
            <person name="Shu W.S."/>
        </authorList>
    </citation>
    <scope>NUCLEOTIDE SEQUENCE [LARGE SCALE GENOMIC DNA]</scope>
    <source>
        <strain evidence="10 11">FACHB-723</strain>
    </source>
</reference>
<feature type="coiled-coil region" evidence="5">
    <location>
        <begin position="752"/>
        <end position="779"/>
    </location>
</feature>
<evidence type="ECO:0000256" key="3">
    <source>
        <dbReference type="PROSITE-ProRule" id="PRU00284"/>
    </source>
</evidence>
<dbReference type="PANTHER" id="PTHR32089">
    <property type="entry name" value="METHYL-ACCEPTING CHEMOTAXIS PROTEIN MCPB"/>
    <property type="match status" value="1"/>
</dbReference>
<dbReference type="SUPFAM" id="SSF58104">
    <property type="entry name" value="Methyl-accepting chemotaxis protein (MCP) signaling domain"/>
    <property type="match status" value="1"/>
</dbReference>
<dbReference type="InterPro" id="IPR003660">
    <property type="entry name" value="HAMP_dom"/>
</dbReference>
<feature type="repeat" description="TPR" evidence="4">
    <location>
        <begin position="2"/>
        <end position="35"/>
    </location>
</feature>
<dbReference type="RefSeq" id="WP_190402715.1">
    <property type="nucleotide sequence ID" value="NZ_JACJQB010000009.1"/>
</dbReference>
<comment type="caution">
    <text evidence="10">The sequence shown here is derived from an EMBL/GenBank/DDBJ whole genome shotgun (WGS) entry which is preliminary data.</text>
</comment>
<keyword evidence="7" id="KW-1133">Transmembrane helix</keyword>
<gene>
    <name evidence="10" type="ORF">H6F41_06795</name>
</gene>
<evidence type="ECO:0000256" key="2">
    <source>
        <dbReference type="ARBA" id="ARBA00029447"/>
    </source>
</evidence>
<accession>A0ABR7ZX69</accession>
<evidence type="ECO:0000256" key="4">
    <source>
        <dbReference type="PROSITE-ProRule" id="PRU00339"/>
    </source>
</evidence>
<sequence>MMTAQYQTALHSYAEGRYEEAMQQFSELLQSDPHNPKLHIWLGATFRKAGKVELAQAQYRQVLTLTEEPDLLDLANTSLAQIQNRLDSTAQGRGAAKSTDFMAVIQDLPVTNIHQEPIHQEHQADPQEITYITNGVSASSRVFVNGNATNSNAMNGNTKNGSAKLNGNSNNGVTSNINILKNLDHIHDLIDDASAKTNPPDTLVSPLTNGTNGYQKIGDSQDISSGSVAVPPPPAIAMLLRQKADLEQPEQESQDVIIADPLWEQESSPTATTVSEYIHDDDLTVSLNKAVTDIREVTSKMEKKSRATKKSHRVKPADQSANGSPAILTMADLIAPEKPQGIALEDMFKFSSIGQRITLWGTLVATIPTVVLGVFAYQVGDNLLTSKVKQGLRNEATSIANRTSNFLNKQATDVEVLQKLLSSTDQILLPKVPTVVPNPNATVPNAPVVNRPPNVAPNQAANPLASLPIAQQRQYKQQLTSRLNLYRQAYPEYSRISLFSANGDLLAQSSNSQTLPTLSPEIRSQVSLMQTVLLTNPVAGKEVANIYAISMIKSSAAQMPNLILQVEIPLQKLDRELENGGLNSDNGTSIGSTNSFYVVDGTNRYVASSQSVKIGADALGDFAILPSLRASQTVDVRDLSRSDRSNVQMLAYAPVLNTQDNMLNWAVFVTADKPASLASSQNLLLVIAIGIASTPLFVGIVAYAMSRSLSARLKAIRTALWKLKKSYMGFQSLEVEGNDELADISLSINTMAAQFQAMLQKQEKENQRLQIQVVKLFKVLSKLAREEQQEVVLTEISDQKILYLGKKVRAEIVQQHNDVEKYRQQQGQIQTQLTEMLREMQTLTSGELPVAVTAIDSNFDNLPVVFDGVLQGLQNVVGQVKSSAKQVNIALGQNEHAIANLALVSQRQVDAVSRSLNTVQMAKLSANTIMDDSQQLSQSAHLVAEKLSDSDRSIDAVMSKISELQNTIATTAKRVKHLGVASQKIAKAISSINEIAIQTNFLAINATLEASRSGDVNSKFVIVAEEVGELAARSVAAGKEVESLLSNIQQETNAVMAAVESGSSQISESETLAGSARENLQQIAQISNQIDGLMVSIAAATTAQSQTSEGLANLMTDISHMAKRTMDYSSEATTSIKETKQHAGELQKTLSHFKSR</sequence>
<dbReference type="PROSITE" id="PS50111">
    <property type="entry name" value="CHEMOTAXIS_TRANSDUC_2"/>
    <property type="match status" value="1"/>
</dbReference>
<dbReference type="PROSITE" id="PS50005">
    <property type="entry name" value="TPR"/>
    <property type="match status" value="1"/>
</dbReference>
<proteinExistence type="inferred from homology"/>
<dbReference type="InterPro" id="IPR004089">
    <property type="entry name" value="MCPsignal_dom"/>
</dbReference>
<dbReference type="Gene3D" id="6.10.340.10">
    <property type="match status" value="1"/>
</dbReference>
<dbReference type="SMART" id="SM00283">
    <property type="entry name" value="MA"/>
    <property type="match status" value="1"/>
</dbReference>
<evidence type="ECO:0000256" key="7">
    <source>
        <dbReference type="SAM" id="Phobius"/>
    </source>
</evidence>
<feature type="domain" description="Methyl-accepting transducer" evidence="8">
    <location>
        <begin position="883"/>
        <end position="1119"/>
    </location>
</feature>
<feature type="domain" description="HAMP" evidence="9">
    <location>
        <begin position="731"/>
        <end position="760"/>
    </location>
</feature>
<dbReference type="PANTHER" id="PTHR32089:SF114">
    <property type="entry name" value="METHYL-ACCEPTING CHEMOTAXIS PROTEIN MCPB"/>
    <property type="match status" value="1"/>
</dbReference>
<name>A0ABR7ZX69_9CYAN</name>
<feature type="transmembrane region" description="Helical" evidence="7">
    <location>
        <begin position="357"/>
        <end position="377"/>
    </location>
</feature>
<evidence type="ECO:0000259" key="9">
    <source>
        <dbReference type="PROSITE" id="PS50885"/>
    </source>
</evidence>